<evidence type="ECO:0000313" key="3">
    <source>
        <dbReference type="Proteomes" id="UP000236319"/>
    </source>
</evidence>
<dbReference type="Proteomes" id="UP000236319">
    <property type="component" value="Unassembled WGS sequence"/>
</dbReference>
<dbReference type="OrthoDB" id="360597at2759"/>
<dbReference type="EMBL" id="BDSA01000004">
    <property type="protein sequence ID" value="GBE62354.1"/>
    <property type="molecule type" value="Genomic_DNA"/>
</dbReference>
<proteinExistence type="predicted"/>
<dbReference type="GeneID" id="39876124"/>
<keyword evidence="3" id="KW-1185">Reference proteome</keyword>
<keyword evidence="1" id="KW-0732">Signal</keyword>
<name>A0A2H6KH88_9APIC</name>
<protein>
    <submittedName>
        <fullName evidence="2">Uncharacterized protein</fullName>
    </submittedName>
</protein>
<organism evidence="2 3">
    <name type="scientific">Babesia ovata</name>
    <dbReference type="NCBI Taxonomy" id="189622"/>
    <lineage>
        <taxon>Eukaryota</taxon>
        <taxon>Sar</taxon>
        <taxon>Alveolata</taxon>
        <taxon>Apicomplexa</taxon>
        <taxon>Aconoidasida</taxon>
        <taxon>Piroplasmida</taxon>
        <taxon>Babesiidae</taxon>
        <taxon>Babesia</taxon>
    </lineage>
</organism>
<dbReference type="AlphaFoldDB" id="A0A2H6KH88"/>
<reference evidence="2 3" key="1">
    <citation type="journal article" date="2017" name="BMC Genomics">
        <title>Whole-genome assembly of Babesia ovata and comparative genomics between closely related pathogens.</title>
        <authorList>
            <person name="Yamagishi J."/>
            <person name="Asada M."/>
            <person name="Hakimi H."/>
            <person name="Tanaka T.Q."/>
            <person name="Sugimoto C."/>
            <person name="Kawazu S."/>
        </authorList>
    </citation>
    <scope>NUCLEOTIDE SEQUENCE [LARGE SCALE GENOMIC DNA]</scope>
    <source>
        <strain evidence="2 3">Miyake</strain>
    </source>
</reference>
<evidence type="ECO:0000313" key="2">
    <source>
        <dbReference type="EMBL" id="GBE62354.1"/>
    </source>
</evidence>
<feature type="chain" id="PRO_5014122022" evidence="1">
    <location>
        <begin position="33"/>
        <end position="502"/>
    </location>
</feature>
<comment type="caution">
    <text evidence="2">The sequence shown here is derived from an EMBL/GenBank/DDBJ whole genome shotgun (WGS) entry which is preliminary data.</text>
</comment>
<dbReference type="RefSeq" id="XP_028868597.1">
    <property type="nucleotide sequence ID" value="XM_029012764.1"/>
</dbReference>
<dbReference type="VEuPathDB" id="PiroplasmaDB:BOVATA_038470"/>
<evidence type="ECO:0000256" key="1">
    <source>
        <dbReference type="SAM" id="SignalP"/>
    </source>
</evidence>
<sequence>MSLNVMQNDPRCRIMWCVSILCLFMLANGVQSKVLRSESSTVDAICRNVVYSITLLSKRQLLNLVDIDKCKDYTLLGEDVLASAGRGDHYCYKKVAPMLCETKYSPRKTVPNCEHIKSKFVSILNSCMQENDSDVSECNCSGLNYETLAITDPLIFCKLSFVLSQDGAQVSFKSNELEDCKSMADSYNHCQSIGKAFRHPKFCIDGGYQGYCNSNIHNVHDESYSNLCRNVVLPFIFSMMKDVDQNLSPNLCMNTDELVEKSILSKRNALMDKSQKLLDTMDSDFAFKSWKVDIERKIQNLKSDMQQVLKYFNSATRYTNRWFGFSYYFDPLVRSEATRALQLCEKMLTRANAISTDIESVTSFVKKIDPLFQLCEQVQETLIHFKQFHSLLSSGAHSTILASSYYRPLDQATFKRISSLLNSVGEIVSQRLSTIGSLLDAHLDKRQNSDEESRVHALVGEMKYLATLHEAQIMWLLRGRKQQSSRAFTRSVSYQQTAKEAT</sequence>
<gene>
    <name evidence="2" type="ORF">BOVATA_038470</name>
</gene>
<accession>A0A2H6KH88</accession>
<feature type="signal peptide" evidence="1">
    <location>
        <begin position="1"/>
        <end position="32"/>
    </location>
</feature>